<evidence type="ECO:0000256" key="3">
    <source>
        <dbReference type="ARBA" id="ARBA00022768"/>
    </source>
</evidence>
<evidence type="ECO:0000256" key="4">
    <source>
        <dbReference type="ARBA" id="ARBA00022917"/>
    </source>
</evidence>
<proteinExistence type="inferred from homology"/>
<dbReference type="AlphaFoldDB" id="A0A1I4QN76"/>
<dbReference type="InterPro" id="IPR036402">
    <property type="entry name" value="EF-Ts_dimer_sf"/>
</dbReference>
<dbReference type="SUPFAM" id="SSF46934">
    <property type="entry name" value="UBA-like"/>
    <property type="match status" value="1"/>
</dbReference>
<keyword evidence="4 5" id="KW-0648">Protein biosynthesis</keyword>
<keyword evidence="5" id="KW-0963">Cytoplasm</keyword>
<dbReference type="InterPro" id="IPR014039">
    <property type="entry name" value="Transl_elong_EFTs/EF1B_dimer"/>
</dbReference>
<evidence type="ECO:0000256" key="2">
    <source>
        <dbReference type="ARBA" id="ARBA00016956"/>
    </source>
</evidence>
<dbReference type="HAMAP" id="MF_00050">
    <property type="entry name" value="EF_Ts"/>
    <property type="match status" value="1"/>
</dbReference>
<dbReference type="PROSITE" id="PS01126">
    <property type="entry name" value="EF_TS_1"/>
    <property type="match status" value="1"/>
</dbReference>
<organism evidence="9 10">
    <name type="scientific">Thermodesulforhabdus norvegica</name>
    <dbReference type="NCBI Taxonomy" id="39841"/>
    <lineage>
        <taxon>Bacteria</taxon>
        <taxon>Pseudomonadati</taxon>
        <taxon>Thermodesulfobacteriota</taxon>
        <taxon>Syntrophobacteria</taxon>
        <taxon>Syntrophobacterales</taxon>
        <taxon>Thermodesulforhabdaceae</taxon>
        <taxon>Thermodesulforhabdus</taxon>
    </lineage>
</organism>
<evidence type="ECO:0000256" key="7">
    <source>
        <dbReference type="RuleBase" id="RU000643"/>
    </source>
</evidence>
<dbReference type="InterPro" id="IPR001816">
    <property type="entry name" value="Transl_elong_EFTs/EF1B"/>
</dbReference>
<dbReference type="GO" id="GO:0003746">
    <property type="term" value="F:translation elongation factor activity"/>
    <property type="evidence" value="ECO:0007669"/>
    <property type="project" value="UniProtKB-UniRule"/>
</dbReference>
<keyword evidence="10" id="KW-1185">Reference proteome</keyword>
<accession>A0A1I4QN76</accession>
<comment type="function">
    <text evidence="5 6">Associates with the EF-Tu.GDP complex and induces the exchange of GDP to GTP. It remains bound to the aminoacyl-tRNA.EF-Tu.GTP complex up to the GTP hydrolysis stage on the ribosome.</text>
</comment>
<gene>
    <name evidence="5" type="primary">tsf</name>
    <name evidence="9" type="ORF">SAMN05660836_00112</name>
</gene>
<dbReference type="PANTHER" id="PTHR11741">
    <property type="entry name" value="ELONGATION FACTOR TS"/>
    <property type="match status" value="1"/>
</dbReference>
<dbReference type="SUPFAM" id="SSF54713">
    <property type="entry name" value="Elongation factor Ts (EF-Ts), dimerisation domain"/>
    <property type="match status" value="1"/>
</dbReference>
<dbReference type="InterPro" id="IPR018101">
    <property type="entry name" value="Transl_elong_Ts_CS"/>
</dbReference>
<dbReference type="PANTHER" id="PTHR11741:SF0">
    <property type="entry name" value="ELONGATION FACTOR TS, MITOCHONDRIAL"/>
    <property type="match status" value="1"/>
</dbReference>
<dbReference type="Gene3D" id="1.10.8.10">
    <property type="entry name" value="DNA helicase RuvA subunit, C-terminal domain"/>
    <property type="match status" value="1"/>
</dbReference>
<protein>
    <recommendedName>
        <fullName evidence="2 5">Elongation factor Ts</fullName>
        <shortName evidence="5">EF-Ts</shortName>
    </recommendedName>
</protein>
<evidence type="ECO:0000256" key="5">
    <source>
        <dbReference type="HAMAP-Rule" id="MF_00050"/>
    </source>
</evidence>
<dbReference type="CDD" id="cd14275">
    <property type="entry name" value="UBA_EF-Ts"/>
    <property type="match status" value="1"/>
</dbReference>
<dbReference type="Pfam" id="PF00889">
    <property type="entry name" value="EF_TS"/>
    <property type="match status" value="1"/>
</dbReference>
<keyword evidence="3 5" id="KW-0251">Elongation factor</keyword>
<dbReference type="STRING" id="39841.SAMN05660836_00112"/>
<evidence type="ECO:0000259" key="8">
    <source>
        <dbReference type="Pfam" id="PF00889"/>
    </source>
</evidence>
<comment type="similarity">
    <text evidence="1 5 6">Belongs to the EF-Ts family.</text>
</comment>
<dbReference type="FunFam" id="1.10.286.20:FF:000001">
    <property type="entry name" value="Elongation factor Ts"/>
    <property type="match status" value="1"/>
</dbReference>
<sequence length="198" mass="22362">MAVSMEMIKELRAKTNAGMMDCKRALEATNGDMEKAIDYLRQKGLATAMKRAGKEAKEGLVQAYVHGGGRIGVLVEINCETDFAARSDAFQEFAKNIAMQIAATNPLGVEKEDIPQEIVERERAIYEAQARETGKPENVIQKIVEGKMRKFFEEAALMEQPFIRDPDKTIRDYLNELVAQIGEKVVIRRFTRYQLGEE</sequence>
<dbReference type="Gene3D" id="1.10.286.20">
    <property type="match status" value="1"/>
</dbReference>
<dbReference type="EMBL" id="FOUU01000001">
    <property type="protein sequence ID" value="SFM41160.1"/>
    <property type="molecule type" value="Genomic_DNA"/>
</dbReference>
<dbReference type="NCBIfam" id="TIGR00116">
    <property type="entry name" value="tsf"/>
    <property type="match status" value="1"/>
</dbReference>
<reference evidence="9 10" key="1">
    <citation type="submission" date="2016-10" db="EMBL/GenBank/DDBJ databases">
        <authorList>
            <person name="de Groot N.N."/>
        </authorList>
    </citation>
    <scope>NUCLEOTIDE SEQUENCE [LARGE SCALE GENOMIC DNA]</scope>
    <source>
        <strain evidence="9 10">DSM 9990</strain>
    </source>
</reference>
<evidence type="ECO:0000313" key="10">
    <source>
        <dbReference type="Proteomes" id="UP000199611"/>
    </source>
</evidence>
<name>A0A1I4QN76_9BACT</name>
<comment type="subcellular location">
    <subcellularLocation>
        <location evidence="5 7">Cytoplasm</location>
    </subcellularLocation>
</comment>
<comment type="caution">
    <text evidence="5">Lacks conserved residue(s) required for the propagation of feature annotation.</text>
</comment>
<evidence type="ECO:0000313" key="9">
    <source>
        <dbReference type="EMBL" id="SFM41160.1"/>
    </source>
</evidence>
<evidence type="ECO:0000256" key="1">
    <source>
        <dbReference type="ARBA" id="ARBA00005532"/>
    </source>
</evidence>
<dbReference type="Proteomes" id="UP000199611">
    <property type="component" value="Unassembled WGS sequence"/>
</dbReference>
<dbReference type="GO" id="GO:0005737">
    <property type="term" value="C:cytoplasm"/>
    <property type="evidence" value="ECO:0007669"/>
    <property type="project" value="UniProtKB-SubCell"/>
</dbReference>
<dbReference type="FunFam" id="1.10.8.10:FF:000001">
    <property type="entry name" value="Elongation factor Ts"/>
    <property type="match status" value="1"/>
</dbReference>
<dbReference type="PROSITE" id="PS01127">
    <property type="entry name" value="EF_TS_2"/>
    <property type="match status" value="1"/>
</dbReference>
<evidence type="ECO:0000256" key="6">
    <source>
        <dbReference type="RuleBase" id="RU000642"/>
    </source>
</evidence>
<feature type="domain" description="Translation elongation factor EFTs/EF1B dimerisation" evidence="8">
    <location>
        <begin position="51"/>
        <end position="197"/>
    </location>
</feature>
<dbReference type="Gene3D" id="3.30.479.20">
    <property type="entry name" value="Elongation factor Ts, dimerisation domain"/>
    <property type="match status" value="1"/>
</dbReference>
<dbReference type="InterPro" id="IPR009060">
    <property type="entry name" value="UBA-like_sf"/>
</dbReference>